<dbReference type="EMBL" id="CABFVH010000009">
    <property type="protein sequence ID" value="VUF12289.1"/>
    <property type="molecule type" value="Genomic_DNA"/>
</dbReference>
<accession>A0A564FVV9</accession>
<proteinExistence type="predicted"/>
<organism evidence="4 5">
    <name type="scientific">Methylobacterium dankookense</name>
    <dbReference type="NCBI Taxonomy" id="560405"/>
    <lineage>
        <taxon>Bacteria</taxon>
        <taxon>Pseudomonadati</taxon>
        <taxon>Pseudomonadota</taxon>
        <taxon>Alphaproteobacteria</taxon>
        <taxon>Hyphomicrobiales</taxon>
        <taxon>Methylobacteriaceae</taxon>
        <taxon>Methylobacterium</taxon>
    </lineage>
</organism>
<evidence type="ECO:0000313" key="6">
    <source>
        <dbReference type="Proteomes" id="UP001055303"/>
    </source>
</evidence>
<reference evidence="3" key="2">
    <citation type="journal article" date="2021" name="Front. Microbiol.">
        <title>Comprehensive Comparative Genomics and Phenotyping of Methylobacterium Species.</title>
        <authorList>
            <person name="Alessa O."/>
            <person name="Ogura Y."/>
            <person name="Fujitani Y."/>
            <person name="Takami H."/>
            <person name="Hayashi T."/>
            <person name="Sahin N."/>
            <person name="Tani A."/>
        </authorList>
    </citation>
    <scope>NUCLEOTIDE SEQUENCE</scope>
    <source>
        <strain evidence="3">DSM 22415</strain>
    </source>
</reference>
<reference evidence="4 5" key="1">
    <citation type="submission" date="2019-06" db="EMBL/GenBank/DDBJ databases">
        <authorList>
            <person name="Rodrigo-Torres L."/>
            <person name="Arahal R. D."/>
            <person name="Lucena T."/>
        </authorList>
    </citation>
    <scope>NUCLEOTIDE SEQUENCE [LARGE SCALE GENOMIC DNA]</scope>
    <source>
        <strain evidence="4 5">SW08-7</strain>
    </source>
</reference>
<reference evidence="3" key="3">
    <citation type="submission" date="2021-08" db="EMBL/GenBank/DDBJ databases">
        <authorList>
            <person name="Tani A."/>
            <person name="Ola A."/>
            <person name="Ogura Y."/>
            <person name="Katsura K."/>
            <person name="Hayashi T."/>
        </authorList>
    </citation>
    <scope>NUCLEOTIDE SEQUENCE</scope>
    <source>
        <strain evidence="3">DSM 22415</strain>
    </source>
</reference>
<sequence length="117" mass="12683">MPWLRPLPCLLAAGLLAAAAAPASAQIATSQPDLNSWNHSFQQQSTLRSLQQQNTSELNTLRMQSQRNVQYRPADIYAGPVLGRRGGFSQGGPRHQGVRAGRTRLDRSIDTGICVGC</sequence>
<protein>
    <submittedName>
        <fullName evidence="4">Uncharacterized protein</fullName>
    </submittedName>
</protein>
<keyword evidence="2" id="KW-0732">Signal</keyword>
<dbReference type="Proteomes" id="UP001055303">
    <property type="component" value="Unassembled WGS sequence"/>
</dbReference>
<dbReference type="OrthoDB" id="8000139at2"/>
<feature type="region of interest" description="Disordered" evidence="1">
    <location>
        <begin position="38"/>
        <end position="65"/>
    </location>
</feature>
<dbReference type="Proteomes" id="UP000401717">
    <property type="component" value="Unassembled WGS sequence"/>
</dbReference>
<evidence type="ECO:0000256" key="2">
    <source>
        <dbReference type="SAM" id="SignalP"/>
    </source>
</evidence>
<evidence type="ECO:0000256" key="1">
    <source>
        <dbReference type="SAM" id="MobiDB-lite"/>
    </source>
</evidence>
<feature type="compositionally biased region" description="Low complexity" evidence="1">
    <location>
        <begin position="40"/>
        <end position="56"/>
    </location>
</feature>
<feature type="signal peptide" evidence="2">
    <location>
        <begin position="1"/>
        <end position="25"/>
    </location>
</feature>
<feature type="chain" id="PRO_5021870204" evidence="2">
    <location>
        <begin position="26"/>
        <end position="117"/>
    </location>
</feature>
<name>A0A564FVV9_9HYPH</name>
<keyword evidence="6" id="KW-1185">Reference proteome</keyword>
<evidence type="ECO:0000313" key="3">
    <source>
        <dbReference type="EMBL" id="GJD57928.1"/>
    </source>
</evidence>
<dbReference type="EMBL" id="BPQI01000125">
    <property type="protein sequence ID" value="GJD57928.1"/>
    <property type="molecule type" value="Genomic_DNA"/>
</dbReference>
<evidence type="ECO:0000313" key="4">
    <source>
        <dbReference type="EMBL" id="VUF12289.1"/>
    </source>
</evidence>
<dbReference type="RefSeq" id="WP_144763272.1">
    <property type="nucleotide sequence ID" value="NZ_BPQI01000125.1"/>
</dbReference>
<evidence type="ECO:0000313" key="5">
    <source>
        <dbReference type="Proteomes" id="UP000401717"/>
    </source>
</evidence>
<dbReference type="AlphaFoldDB" id="A0A564FVV9"/>
<gene>
    <name evidence="3" type="ORF">IFDJLNFL_3841</name>
    <name evidence="4" type="ORF">MTDSW087_01978</name>
</gene>